<name>A0A8S1V496_9CILI</name>
<comment type="caution">
    <text evidence="1">The sequence shown here is derived from an EMBL/GenBank/DDBJ whole genome shotgun (WGS) entry which is preliminary data.</text>
</comment>
<evidence type="ECO:0000313" key="1">
    <source>
        <dbReference type="EMBL" id="CAD8170662.1"/>
    </source>
</evidence>
<dbReference type="Proteomes" id="UP000689195">
    <property type="component" value="Unassembled WGS sequence"/>
</dbReference>
<accession>A0A8S1V496</accession>
<sequence length="139" mass="16535">MKAPLRQFVVKKNKFEEQKLLSCSQTLRFINFKYQSSSSTYYVNKHIITHKIVNQKKMTQVGSRQITILIGAEKEKIKSINQLGIFQKKIRWLYPFYIYKQEQFSKSVLQYNIPSLMEQIDGMCPNQNKRTFNIIFAEI</sequence>
<keyword evidence="2" id="KW-1185">Reference proteome</keyword>
<protein>
    <submittedName>
        <fullName evidence="1">Uncharacterized protein</fullName>
    </submittedName>
</protein>
<reference evidence="1" key="1">
    <citation type="submission" date="2021-01" db="EMBL/GenBank/DDBJ databases">
        <authorList>
            <consortium name="Genoscope - CEA"/>
            <person name="William W."/>
        </authorList>
    </citation>
    <scope>NUCLEOTIDE SEQUENCE</scope>
</reference>
<evidence type="ECO:0000313" key="2">
    <source>
        <dbReference type="Proteomes" id="UP000689195"/>
    </source>
</evidence>
<gene>
    <name evidence="1" type="ORF">PPENT_87.1.T0530171</name>
</gene>
<proteinExistence type="predicted"/>
<dbReference type="AlphaFoldDB" id="A0A8S1V496"/>
<organism evidence="1 2">
    <name type="scientific">Paramecium pentaurelia</name>
    <dbReference type="NCBI Taxonomy" id="43138"/>
    <lineage>
        <taxon>Eukaryota</taxon>
        <taxon>Sar</taxon>
        <taxon>Alveolata</taxon>
        <taxon>Ciliophora</taxon>
        <taxon>Intramacronucleata</taxon>
        <taxon>Oligohymenophorea</taxon>
        <taxon>Peniculida</taxon>
        <taxon>Parameciidae</taxon>
        <taxon>Paramecium</taxon>
    </lineage>
</organism>
<dbReference type="EMBL" id="CAJJDO010000053">
    <property type="protein sequence ID" value="CAD8170662.1"/>
    <property type="molecule type" value="Genomic_DNA"/>
</dbReference>